<organism evidence="6 7">
    <name type="scientific">Lunasporangiospora selenospora</name>
    <dbReference type="NCBI Taxonomy" id="979761"/>
    <lineage>
        <taxon>Eukaryota</taxon>
        <taxon>Fungi</taxon>
        <taxon>Fungi incertae sedis</taxon>
        <taxon>Mucoromycota</taxon>
        <taxon>Mortierellomycotina</taxon>
        <taxon>Mortierellomycetes</taxon>
        <taxon>Mortierellales</taxon>
        <taxon>Mortierellaceae</taxon>
        <taxon>Lunasporangiospora</taxon>
    </lineage>
</organism>
<evidence type="ECO:0000256" key="3">
    <source>
        <dbReference type="ARBA" id="ARBA00023128"/>
    </source>
</evidence>
<proteinExistence type="inferred from homology"/>
<evidence type="ECO:0000256" key="5">
    <source>
        <dbReference type="SAM" id="MobiDB-lite"/>
    </source>
</evidence>
<evidence type="ECO:0000256" key="2">
    <source>
        <dbReference type="ARBA" id="ARBA00010901"/>
    </source>
</evidence>
<name>A0A9P6KC79_9FUNG</name>
<evidence type="ECO:0000313" key="6">
    <source>
        <dbReference type="EMBL" id="KAF9579415.1"/>
    </source>
</evidence>
<evidence type="ECO:0000256" key="4">
    <source>
        <dbReference type="RuleBase" id="RU368087"/>
    </source>
</evidence>
<evidence type="ECO:0000313" key="7">
    <source>
        <dbReference type="Proteomes" id="UP000780801"/>
    </source>
</evidence>
<dbReference type="GO" id="GO:0042030">
    <property type="term" value="F:ATPase inhibitor activity"/>
    <property type="evidence" value="ECO:0007669"/>
    <property type="project" value="InterPro"/>
</dbReference>
<dbReference type="Gene3D" id="1.20.5.500">
    <property type="entry name" value="Single helix bin"/>
    <property type="match status" value="1"/>
</dbReference>
<dbReference type="EMBL" id="JAABOA010002774">
    <property type="protein sequence ID" value="KAF9579415.1"/>
    <property type="molecule type" value="Genomic_DNA"/>
</dbReference>
<dbReference type="Pfam" id="PF04568">
    <property type="entry name" value="IATP"/>
    <property type="match status" value="1"/>
</dbReference>
<comment type="caution">
    <text evidence="6">The sequence shown here is derived from an EMBL/GenBank/DDBJ whole genome shotgun (WGS) entry which is preliminary data.</text>
</comment>
<comment type="similarity">
    <text evidence="2 4">Belongs to the ATPase inhibitor family.</text>
</comment>
<feature type="compositionally biased region" description="Low complexity" evidence="5">
    <location>
        <begin position="43"/>
        <end position="53"/>
    </location>
</feature>
<dbReference type="InterPro" id="IPR007648">
    <property type="entry name" value="ATPase_inhibitor_mt"/>
</dbReference>
<comment type="function">
    <text evidence="4">Inhibits the enzyme activity of ATPase.</text>
</comment>
<sequence length="53" mass="5714">MDRSSSNPFGDRGKAAEDLYIRQREAEKAAAAREKAQQEAEKAAASSADKSSK</sequence>
<protein>
    <recommendedName>
        <fullName evidence="4">ATPase inhibitor, mitochondrial</fullName>
    </recommendedName>
</protein>
<comment type="subcellular location">
    <subcellularLocation>
        <location evidence="1">Mitochondrion</location>
    </subcellularLocation>
</comment>
<gene>
    <name evidence="6" type="ORF">BGW38_004325</name>
</gene>
<keyword evidence="3" id="KW-0496">Mitochondrion</keyword>
<feature type="region of interest" description="Disordered" evidence="5">
    <location>
        <begin position="26"/>
        <end position="53"/>
    </location>
</feature>
<accession>A0A9P6KC79</accession>
<keyword evidence="7" id="KW-1185">Reference proteome</keyword>
<reference evidence="6" key="1">
    <citation type="journal article" date="2020" name="Fungal Divers.">
        <title>Resolving the Mortierellaceae phylogeny through synthesis of multi-gene phylogenetics and phylogenomics.</title>
        <authorList>
            <person name="Vandepol N."/>
            <person name="Liber J."/>
            <person name="Desiro A."/>
            <person name="Na H."/>
            <person name="Kennedy M."/>
            <person name="Barry K."/>
            <person name="Grigoriev I.V."/>
            <person name="Miller A.N."/>
            <person name="O'Donnell K."/>
            <person name="Stajich J.E."/>
            <person name="Bonito G."/>
        </authorList>
    </citation>
    <scope>NUCLEOTIDE SEQUENCE</scope>
    <source>
        <strain evidence="6">KOD1015</strain>
    </source>
</reference>
<evidence type="ECO:0000256" key="1">
    <source>
        <dbReference type="ARBA" id="ARBA00004173"/>
    </source>
</evidence>
<dbReference type="GO" id="GO:0005739">
    <property type="term" value="C:mitochondrion"/>
    <property type="evidence" value="ECO:0007669"/>
    <property type="project" value="UniProtKB-SubCell"/>
</dbReference>
<feature type="compositionally biased region" description="Basic and acidic residues" evidence="5">
    <location>
        <begin position="26"/>
        <end position="42"/>
    </location>
</feature>
<dbReference type="AlphaFoldDB" id="A0A9P6KC79"/>
<dbReference type="Proteomes" id="UP000780801">
    <property type="component" value="Unassembled WGS sequence"/>
</dbReference>